<evidence type="ECO:0000313" key="13">
    <source>
        <dbReference type="EMBL" id="SDR69558.1"/>
    </source>
</evidence>
<feature type="compositionally biased region" description="Acidic residues" evidence="10">
    <location>
        <begin position="843"/>
        <end position="858"/>
    </location>
</feature>
<dbReference type="CDD" id="cd00187">
    <property type="entry name" value="TOP4c"/>
    <property type="match status" value="1"/>
</dbReference>
<evidence type="ECO:0000313" key="12">
    <source>
        <dbReference type="EMBL" id="GAA6131602.1"/>
    </source>
</evidence>
<dbReference type="GO" id="GO:0005524">
    <property type="term" value="F:ATP binding"/>
    <property type="evidence" value="ECO:0007669"/>
    <property type="project" value="UniProtKB-UniRule"/>
</dbReference>
<evidence type="ECO:0000256" key="5">
    <source>
        <dbReference type="ARBA" id="ARBA00023029"/>
    </source>
</evidence>
<dbReference type="FunFam" id="3.30.1360.40:FF:000002">
    <property type="entry name" value="DNA gyrase subunit A"/>
    <property type="match status" value="1"/>
</dbReference>
<dbReference type="STRING" id="472181.SAMN05216271_0068"/>
<dbReference type="InterPro" id="IPR013758">
    <property type="entry name" value="Topo_IIA_A/C_ab"/>
</dbReference>
<feature type="short sequence motif" description="GyrA-box" evidence="8">
    <location>
        <begin position="561"/>
        <end position="567"/>
    </location>
</feature>
<dbReference type="NCBIfam" id="NF004044">
    <property type="entry name" value="PRK05561.1"/>
    <property type="match status" value="1"/>
</dbReference>
<organism evidence="13 14">
    <name type="scientific">Halopseudomonas sabulinigri</name>
    <dbReference type="NCBI Taxonomy" id="472181"/>
    <lineage>
        <taxon>Bacteria</taxon>
        <taxon>Pseudomonadati</taxon>
        <taxon>Pseudomonadota</taxon>
        <taxon>Gammaproteobacteria</taxon>
        <taxon>Pseudomonadales</taxon>
        <taxon>Pseudomonadaceae</taxon>
        <taxon>Halopseudomonas</taxon>
    </lineage>
</organism>
<dbReference type="EMBL" id="LT629763">
    <property type="protein sequence ID" value="SDR69558.1"/>
    <property type="molecule type" value="Genomic_DNA"/>
</dbReference>
<reference evidence="12 15" key="3">
    <citation type="submission" date="2024-04" db="EMBL/GenBank/DDBJ databases">
        <title>Draft genome sequence of Halopseudomonas sabulinigri NBRC 116187.</title>
        <authorList>
            <person name="Miyakawa T."/>
            <person name="Kusuya Y."/>
            <person name="Miura T."/>
        </authorList>
    </citation>
    <scope>NUCLEOTIDE SEQUENCE [LARGE SCALE GENOMIC DNA]</scope>
    <source>
        <strain evidence="12 15">4NH20-0042</strain>
    </source>
</reference>
<dbReference type="Pfam" id="PF00521">
    <property type="entry name" value="DNA_topoisoIV"/>
    <property type="match status" value="1"/>
</dbReference>
<keyword evidence="5 8" id="KW-0799">Topoisomerase</keyword>
<proteinExistence type="inferred from homology"/>
<dbReference type="SMART" id="SM00434">
    <property type="entry name" value="TOP4c"/>
    <property type="match status" value="1"/>
</dbReference>
<comment type="subcellular location">
    <subcellularLocation>
        <location evidence="8">Cytoplasm</location>
    </subcellularLocation>
</comment>
<dbReference type="Gene3D" id="3.30.1360.40">
    <property type="match status" value="1"/>
</dbReference>
<dbReference type="GO" id="GO:0034335">
    <property type="term" value="F:DNA negative supercoiling activity"/>
    <property type="evidence" value="ECO:0007669"/>
    <property type="project" value="UniProtKB-ARBA"/>
</dbReference>
<evidence type="ECO:0000313" key="15">
    <source>
        <dbReference type="Proteomes" id="UP001486808"/>
    </source>
</evidence>
<keyword evidence="6 8" id="KW-0238">DNA-binding</keyword>
<reference evidence="13" key="1">
    <citation type="submission" date="2016-10" db="EMBL/GenBank/DDBJ databases">
        <authorList>
            <person name="de Groot N.N."/>
        </authorList>
    </citation>
    <scope>NUCLEOTIDE SEQUENCE [LARGE SCALE GENOMIC DNA]</scope>
    <source>
        <strain evidence="13">JCM 14963</strain>
    </source>
</reference>
<accession>A0A1H1L4S1</accession>
<dbReference type="SUPFAM" id="SSF56719">
    <property type="entry name" value="Type II DNA topoisomerase"/>
    <property type="match status" value="1"/>
</dbReference>
<dbReference type="Pfam" id="PF03989">
    <property type="entry name" value="DNA_gyraseA_C"/>
    <property type="match status" value="6"/>
</dbReference>
<comment type="similarity">
    <text evidence="2 8">Belongs to the type II topoisomerase GyrA/ParC subunit family.</text>
</comment>
<dbReference type="Gene3D" id="3.90.199.10">
    <property type="entry name" value="Topoisomerase II, domain 5"/>
    <property type="match status" value="1"/>
</dbReference>
<evidence type="ECO:0000256" key="1">
    <source>
        <dbReference type="ARBA" id="ARBA00000185"/>
    </source>
</evidence>
<keyword evidence="4 8" id="KW-0067">ATP-binding</keyword>
<evidence type="ECO:0000256" key="2">
    <source>
        <dbReference type="ARBA" id="ARBA00008263"/>
    </source>
</evidence>
<dbReference type="EMBL" id="BAABWD010000002">
    <property type="protein sequence ID" value="GAA6131602.1"/>
    <property type="molecule type" value="Genomic_DNA"/>
</dbReference>
<dbReference type="RefSeq" id="WP_092282973.1">
    <property type="nucleotide sequence ID" value="NZ_BAABWD010000002.1"/>
</dbReference>
<evidence type="ECO:0000256" key="9">
    <source>
        <dbReference type="PROSITE-ProRule" id="PRU01384"/>
    </source>
</evidence>
<dbReference type="GO" id="GO:0006261">
    <property type="term" value="P:DNA-templated DNA replication"/>
    <property type="evidence" value="ECO:0007669"/>
    <property type="project" value="UniProtKB-UniRule"/>
</dbReference>
<keyword evidence="7 8" id="KW-0413">Isomerase</keyword>
<evidence type="ECO:0000259" key="11">
    <source>
        <dbReference type="PROSITE" id="PS52040"/>
    </source>
</evidence>
<comment type="catalytic activity">
    <reaction evidence="1 8 9">
        <text>ATP-dependent breakage, passage and rejoining of double-stranded DNA.</text>
        <dbReference type="EC" id="5.6.2.2"/>
    </reaction>
</comment>
<dbReference type="AlphaFoldDB" id="A0A1H1L4S1"/>
<dbReference type="InterPro" id="IPR013757">
    <property type="entry name" value="Topo_IIA_A_a_sf"/>
</dbReference>
<dbReference type="Gene3D" id="1.10.268.10">
    <property type="entry name" value="Topoisomerase, domain 3"/>
    <property type="match status" value="1"/>
</dbReference>
<dbReference type="Gene3D" id="2.120.10.90">
    <property type="entry name" value="DNA gyrase/topoisomerase IV, subunit A, C-terminal"/>
    <property type="match status" value="1"/>
</dbReference>
<dbReference type="PANTHER" id="PTHR43493:SF5">
    <property type="entry name" value="DNA GYRASE SUBUNIT A, CHLOROPLASTIC_MITOCHONDRIAL"/>
    <property type="match status" value="1"/>
</dbReference>
<dbReference type="GO" id="GO:0003677">
    <property type="term" value="F:DNA binding"/>
    <property type="evidence" value="ECO:0007669"/>
    <property type="project" value="UniProtKB-UniRule"/>
</dbReference>
<dbReference type="GO" id="GO:0005694">
    <property type="term" value="C:chromosome"/>
    <property type="evidence" value="ECO:0007669"/>
    <property type="project" value="InterPro"/>
</dbReference>
<dbReference type="GO" id="GO:0009330">
    <property type="term" value="C:DNA topoisomerase type II (double strand cut, ATP-hydrolyzing) complex"/>
    <property type="evidence" value="ECO:0007669"/>
    <property type="project" value="TreeGrafter"/>
</dbReference>
<dbReference type="InterPro" id="IPR050220">
    <property type="entry name" value="Type_II_DNA_Topoisomerases"/>
</dbReference>
<dbReference type="GO" id="GO:0006265">
    <property type="term" value="P:DNA topological change"/>
    <property type="evidence" value="ECO:0007669"/>
    <property type="project" value="UniProtKB-UniRule"/>
</dbReference>
<dbReference type="InterPro" id="IPR002205">
    <property type="entry name" value="Topo_IIA_dom_A"/>
</dbReference>
<feature type="domain" description="Topo IIA-type catalytic" evidence="11">
    <location>
        <begin position="34"/>
        <end position="534"/>
    </location>
</feature>
<comment type="function">
    <text evidence="8">A type II topoisomerase that negatively supercoils closed circular double-stranded (ds) DNA in an ATP-dependent manner to modulate DNA topology and maintain chromosomes in an underwound state. Negative supercoiling favors strand separation, and DNA replication, transcription, recombination and repair, all of which involve strand separation. Also able to catalyze the interconversion of other topological isomers of dsDNA rings, including catenanes and knotted rings. Type II topoisomerases break and join 2 DNA strands simultaneously in an ATP-dependent manner.</text>
</comment>
<dbReference type="PANTHER" id="PTHR43493">
    <property type="entry name" value="DNA GYRASE/TOPOISOMERASE SUBUNIT A"/>
    <property type="match status" value="1"/>
</dbReference>
<evidence type="ECO:0000313" key="14">
    <source>
        <dbReference type="Proteomes" id="UP000243413"/>
    </source>
</evidence>
<dbReference type="EC" id="5.6.2.2" evidence="8"/>
<evidence type="ECO:0000256" key="7">
    <source>
        <dbReference type="ARBA" id="ARBA00023235"/>
    </source>
</evidence>
<feature type="active site" description="O-(5'-phospho-DNA)-tyrosine intermediate" evidence="8 9">
    <location>
        <position position="122"/>
    </location>
</feature>
<feature type="region of interest" description="Disordered" evidence="10">
    <location>
        <begin position="840"/>
        <end position="884"/>
    </location>
</feature>
<dbReference type="GO" id="GO:0005737">
    <property type="term" value="C:cytoplasm"/>
    <property type="evidence" value="ECO:0007669"/>
    <property type="project" value="UniProtKB-SubCell"/>
</dbReference>
<dbReference type="FunFam" id="2.120.10.90:FF:000004">
    <property type="entry name" value="DNA gyrase subunit A"/>
    <property type="match status" value="1"/>
</dbReference>
<protein>
    <recommendedName>
        <fullName evidence="8">DNA gyrase subunit A</fullName>
        <ecNumber evidence="8">5.6.2.2</ecNumber>
    </recommendedName>
</protein>
<dbReference type="SUPFAM" id="SSF101904">
    <property type="entry name" value="GyrA/ParC C-terminal domain-like"/>
    <property type="match status" value="1"/>
</dbReference>
<dbReference type="PROSITE" id="PS52040">
    <property type="entry name" value="TOPO_IIA"/>
    <property type="match status" value="1"/>
</dbReference>
<evidence type="ECO:0000256" key="4">
    <source>
        <dbReference type="ARBA" id="ARBA00022840"/>
    </source>
</evidence>
<evidence type="ECO:0000256" key="6">
    <source>
        <dbReference type="ARBA" id="ARBA00023125"/>
    </source>
</evidence>
<dbReference type="InterPro" id="IPR035516">
    <property type="entry name" value="Gyrase/topoIV_suA_C"/>
</dbReference>
<name>A0A1H1L4S1_9GAMM</name>
<evidence type="ECO:0000256" key="3">
    <source>
        <dbReference type="ARBA" id="ARBA00022741"/>
    </source>
</evidence>
<dbReference type="NCBIfam" id="NF004043">
    <property type="entry name" value="PRK05560.1"/>
    <property type="match status" value="1"/>
</dbReference>
<dbReference type="HAMAP" id="MF_01897">
    <property type="entry name" value="GyrA"/>
    <property type="match status" value="1"/>
</dbReference>
<dbReference type="InterPro" id="IPR006691">
    <property type="entry name" value="GyrA/parC_rep"/>
</dbReference>
<dbReference type="OrthoDB" id="9806486at2"/>
<evidence type="ECO:0000256" key="10">
    <source>
        <dbReference type="SAM" id="MobiDB-lite"/>
    </source>
</evidence>
<dbReference type="NCBIfam" id="TIGR01063">
    <property type="entry name" value="gyrA"/>
    <property type="match status" value="1"/>
</dbReference>
<feature type="compositionally biased region" description="Acidic residues" evidence="10">
    <location>
        <begin position="872"/>
        <end position="884"/>
    </location>
</feature>
<comment type="miscellaneous">
    <text evidence="8">Few gyrases are as efficient as E.coli at forming negative supercoils. Not all organisms have 2 type II topoisomerases; in organisms with a single type II topoisomerase this enzyme also has to decatenate newly replicated chromosomes.</text>
</comment>
<comment type="subunit">
    <text evidence="8">Heterotetramer, composed of two GyrA and two GyrB chains. In the heterotetramer, GyrA contains the active site tyrosine that forms a transient covalent intermediate with DNA, while GyrB binds cofactors and catalyzes ATP hydrolysis.</text>
</comment>
<keyword evidence="3 8" id="KW-0547">Nucleotide-binding</keyword>
<dbReference type="InterPro" id="IPR013760">
    <property type="entry name" value="Topo_IIA-like_dom_sf"/>
</dbReference>
<keyword evidence="8" id="KW-0963">Cytoplasm</keyword>
<evidence type="ECO:0000256" key="8">
    <source>
        <dbReference type="HAMAP-Rule" id="MF_01897"/>
    </source>
</evidence>
<dbReference type="Proteomes" id="UP001486808">
    <property type="component" value="Unassembled WGS sequence"/>
</dbReference>
<dbReference type="FunFam" id="3.90.199.10:FF:000001">
    <property type="entry name" value="DNA gyrase subunit A"/>
    <property type="match status" value="1"/>
</dbReference>
<sequence>MGELAKEILPVSIEDELKQSYLDYAMSVIVGRALPDVRDGLKPVHRRVLFAMSELNNDWNKPYKKSARVVGDVIGKYHPHGDSAVYDTIVRMAQPFSLRYLLVDGQGNFGSVDGDNAAAMRYTEIRMTKLAHELLADLDKETVDWVPNYDGTEQIPAVLPTKVPNLLINGSSGIAVGMATNIPPHNLTEVVNGCLALIANPDMSIDDLMEYIPGPDFPTAGIINGRAGIVEAYKTGRGRIYVRARCEIQDIDKVGGRQQIIIHELPYQLNKARLIEKIAELVKEKKIEGISELRDESDKDGMRVVIELRRGEVAEVVLNNLYQQTQMQGVFGINIVGLLDGQPRILNLKELLDAFVRHRREVVTRRTVFELRKARERGHILEGQAVALSNIDPVIELIKKSPTPADAKVALIAKAWEPGAVVEMVERAGAESCRPDGLDEQYGLREGKYYLSPEQAQAILELRLHRLTGLEHEKLLSEYQEILKQIGELLRILNSEERLMEVIVEELEQIRDNYGDARRTEIVASRMDLTIADLITEEDRVVTISHGGYAKSQPLADYQAQRRGGRGKAATGVKDEDYVSHLLVAHSHTTLLLFSSRGKVYWLKTYEIPEASRTARGRPLVNLLPLEEGEFISTMLPVDEYTEGWFIFMATANGTVKKTPLEQFSRQRSVGLIALDLDEGDTLISAALTNGEREIMLFSDGGKVTRFKETDVRAMGRTARGVRGMRLAEGQRLVSMLIAEANTQILTASARGFGKRTAVEDFPQYKRGGQGVIAMVSNERNGPLVGAVQVVDGEEIMLISDQGTLVRTRVSEVSCLSRNTQGVMLIRLAADEKLVGLERVQEPSEEELEAMAELDEEGNPLPVEPAANDGVPNDEEQQPLDDQE</sequence>
<reference evidence="14" key="2">
    <citation type="submission" date="2016-10" db="EMBL/GenBank/DDBJ databases">
        <authorList>
            <person name="Varghese N."/>
            <person name="Submissions S."/>
        </authorList>
    </citation>
    <scope>NUCLEOTIDE SEQUENCE [LARGE SCALE GENOMIC DNA]</scope>
    <source>
        <strain evidence="14">JCM 14963</strain>
    </source>
</reference>
<keyword evidence="15" id="KW-1185">Reference proteome</keyword>
<dbReference type="InterPro" id="IPR005743">
    <property type="entry name" value="GyrA"/>
</dbReference>
<gene>
    <name evidence="8 12" type="primary">gyrA</name>
    <name evidence="12" type="ORF">NBRC116187_19620</name>
    <name evidence="13" type="ORF">SAMN05216271_0068</name>
</gene>
<dbReference type="Proteomes" id="UP000243413">
    <property type="component" value="Chromosome I"/>
</dbReference>